<feature type="transmembrane region" description="Helical" evidence="1">
    <location>
        <begin position="36"/>
        <end position="54"/>
    </location>
</feature>
<protein>
    <submittedName>
        <fullName evidence="2">Uncharacterized membrane protein</fullName>
    </submittedName>
</protein>
<dbReference type="STRING" id="698762.SAMN00808754_2272"/>
<dbReference type="Pfam" id="PF07758">
    <property type="entry name" value="DUF1614"/>
    <property type="match status" value="1"/>
</dbReference>
<keyword evidence="1" id="KW-0812">Transmembrane</keyword>
<feature type="transmembrane region" description="Helical" evidence="1">
    <location>
        <begin position="147"/>
        <end position="169"/>
    </location>
</feature>
<dbReference type="InterPro" id="IPR011672">
    <property type="entry name" value="DUF1614"/>
</dbReference>
<feature type="transmembrane region" description="Helical" evidence="1">
    <location>
        <begin position="6"/>
        <end position="24"/>
    </location>
</feature>
<evidence type="ECO:0000313" key="3">
    <source>
        <dbReference type="Proteomes" id="UP000192569"/>
    </source>
</evidence>
<keyword evidence="1" id="KW-1133">Transmembrane helix</keyword>
<feature type="transmembrane region" description="Helical" evidence="1">
    <location>
        <begin position="122"/>
        <end position="140"/>
    </location>
</feature>
<name>A0A1W1VY70_9FIRM</name>
<sequence>MAGYPLGVLALVIVFLLIYFGLAQRVLDRLYLSDKAALALVAASALGSFINIPLSRGPIAVSFNVGGGLIPLGLALYVLYRAGTRKEVARALLAAVVTAGAIFGLNSWLMRGREPWDFAWNVLDPLYYYPLVAGGMAYLVGRSRRAAFVAAILGILILDIIDYLVLAFSGTRGTVAIGGAGAMDVSLLSGVVAVLLAELIGEGRERLQGGPEVEGRPKSLLERLRLSPAKKALTLDKKDGEGRA</sequence>
<dbReference type="RefSeq" id="WP_084665825.1">
    <property type="nucleotide sequence ID" value="NZ_LT838272.1"/>
</dbReference>
<proteinExistence type="predicted"/>
<feature type="transmembrane region" description="Helical" evidence="1">
    <location>
        <begin position="60"/>
        <end position="80"/>
    </location>
</feature>
<organism evidence="2 3">
    <name type="scientific">Thermanaeromonas toyohensis ToBE</name>
    <dbReference type="NCBI Taxonomy" id="698762"/>
    <lineage>
        <taxon>Bacteria</taxon>
        <taxon>Bacillati</taxon>
        <taxon>Bacillota</taxon>
        <taxon>Clostridia</taxon>
        <taxon>Neomoorellales</taxon>
        <taxon>Neomoorellaceae</taxon>
        <taxon>Thermanaeromonas</taxon>
    </lineage>
</organism>
<gene>
    <name evidence="2" type="ORF">SAMN00808754_2272</name>
</gene>
<accession>A0A1W1VY70</accession>
<feature type="transmembrane region" description="Helical" evidence="1">
    <location>
        <begin position="175"/>
        <end position="197"/>
    </location>
</feature>
<dbReference type="Proteomes" id="UP000192569">
    <property type="component" value="Chromosome I"/>
</dbReference>
<keyword evidence="1" id="KW-0472">Membrane</keyword>
<dbReference type="EMBL" id="LT838272">
    <property type="protein sequence ID" value="SMB98317.1"/>
    <property type="molecule type" value="Genomic_DNA"/>
</dbReference>
<dbReference type="OrthoDB" id="1679952at2"/>
<keyword evidence="3" id="KW-1185">Reference proteome</keyword>
<feature type="transmembrane region" description="Helical" evidence="1">
    <location>
        <begin position="92"/>
        <end position="110"/>
    </location>
</feature>
<evidence type="ECO:0000313" key="2">
    <source>
        <dbReference type="EMBL" id="SMB98317.1"/>
    </source>
</evidence>
<reference evidence="2 3" key="1">
    <citation type="submission" date="2017-04" db="EMBL/GenBank/DDBJ databases">
        <authorList>
            <person name="Afonso C.L."/>
            <person name="Miller P.J."/>
            <person name="Scott M.A."/>
            <person name="Spackman E."/>
            <person name="Goraichik I."/>
            <person name="Dimitrov K.M."/>
            <person name="Suarez D.L."/>
            <person name="Swayne D.E."/>
        </authorList>
    </citation>
    <scope>NUCLEOTIDE SEQUENCE [LARGE SCALE GENOMIC DNA]</scope>
    <source>
        <strain evidence="2 3">ToBE</strain>
    </source>
</reference>
<evidence type="ECO:0000256" key="1">
    <source>
        <dbReference type="SAM" id="Phobius"/>
    </source>
</evidence>
<dbReference type="AlphaFoldDB" id="A0A1W1VY70"/>